<name>A0A3B0W372_9ZZZZ</name>
<dbReference type="Pfam" id="PF07690">
    <property type="entry name" value="MFS_1"/>
    <property type="match status" value="1"/>
</dbReference>
<dbReference type="PANTHER" id="PTHR43266">
    <property type="entry name" value="MACROLIDE-EFFLUX PROTEIN"/>
    <property type="match status" value="1"/>
</dbReference>
<dbReference type="SUPFAM" id="SSF103473">
    <property type="entry name" value="MFS general substrate transporter"/>
    <property type="match status" value="1"/>
</dbReference>
<proteinExistence type="predicted"/>
<keyword evidence="4 7" id="KW-0812">Transmembrane</keyword>
<feature type="transmembrane region" description="Helical" evidence="7">
    <location>
        <begin position="85"/>
        <end position="101"/>
    </location>
</feature>
<dbReference type="GO" id="GO:0022857">
    <property type="term" value="F:transmembrane transporter activity"/>
    <property type="evidence" value="ECO:0007669"/>
    <property type="project" value="InterPro"/>
</dbReference>
<gene>
    <name evidence="9" type="ORF">MNBD_GAMMA04-2216</name>
</gene>
<keyword evidence="9" id="KW-0012">Acyltransferase</keyword>
<feature type="transmembrane region" description="Helical" evidence="7">
    <location>
        <begin position="294"/>
        <end position="313"/>
    </location>
</feature>
<keyword evidence="9" id="KW-0808">Transferase</keyword>
<dbReference type="AlphaFoldDB" id="A0A3B0W372"/>
<sequence length="436" mass="48281">MMFFLRSNPSFFSLFICQFLGAFNDNLYKNAMIMFITFKLSQTPEQTGLLITLAAGLFILPFFVFSSFAGQLADRYPKSKLIQKIKLSEILVMLVGAVALMSQQLELLFFTLFLMGTQSAFFGPLKYSVLPELLEDNRLMKGNALFSSSTFIAILLGSILGGIGVLMDGGTEIMAVSVLVVAVLGYGASLGVKPTTVHNPALIIDKNLFKSTWQMIALCRDYKKPFFALLAISWFWFLGATLLSQIPTLVKYDLHADDVVVVTFLSLFSIGIGVGAALVTRWFKGEIHLKGHGLFLLGISLCFILMVWLITGYSERLNHSATSLMGLSTFLGIWPLNSILLLLFILAILGGAYIVPLYTLLQKQTPEPLRARMIAVNNIMNALFMVLSSVLIMIGYALSFSLMDMLVWLAILNGLIALYIHHFQKNKIGNNDEKGI</sequence>
<evidence type="ECO:0000313" key="9">
    <source>
        <dbReference type="EMBL" id="VAW45167.1"/>
    </source>
</evidence>
<dbReference type="InterPro" id="IPR011701">
    <property type="entry name" value="MFS"/>
</dbReference>
<dbReference type="InterPro" id="IPR036259">
    <property type="entry name" value="MFS_trans_sf"/>
</dbReference>
<keyword evidence="2" id="KW-0813">Transport</keyword>
<feature type="transmembrane region" description="Helical" evidence="7">
    <location>
        <begin position="173"/>
        <end position="192"/>
    </location>
</feature>
<keyword evidence="6 7" id="KW-0472">Membrane</keyword>
<evidence type="ECO:0000256" key="1">
    <source>
        <dbReference type="ARBA" id="ARBA00004651"/>
    </source>
</evidence>
<protein>
    <submittedName>
        <fullName evidence="9">Lysophospholipid transporter LplT / 2-acylglycerophosphoethanolamine acyltransferase</fullName>
        <ecNumber evidence="9">2.3.1.40</ecNumber>
    </submittedName>
</protein>
<evidence type="ECO:0000256" key="7">
    <source>
        <dbReference type="SAM" id="Phobius"/>
    </source>
</evidence>
<feature type="transmembrane region" description="Helical" evidence="7">
    <location>
        <begin position="333"/>
        <end position="358"/>
    </location>
</feature>
<evidence type="ECO:0000256" key="3">
    <source>
        <dbReference type="ARBA" id="ARBA00022475"/>
    </source>
</evidence>
<evidence type="ECO:0000256" key="4">
    <source>
        <dbReference type="ARBA" id="ARBA00022692"/>
    </source>
</evidence>
<feature type="transmembrane region" description="Helical" evidence="7">
    <location>
        <begin position="145"/>
        <end position="167"/>
    </location>
</feature>
<keyword evidence="5 7" id="KW-1133">Transmembrane helix</keyword>
<dbReference type="Gene3D" id="1.20.1250.20">
    <property type="entry name" value="MFS general substrate transporter like domains"/>
    <property type="match status" value="1"/>
</dbReference>
<feature type="transmembrane region" description="Helical" evidence="7">
    <location>
        <begin position="379"/>
        <end position="399"/>
    </location>
</feature>
<dbReference type="EMBL" id="UOFB01000074">
    <property type="protein sequence ID" value="VAW45167.1"/>
    <property type="molecule type" value="Genomic_DNA"/>
</dbReference>
<comment type="subcellular location">
    <subcellularLocation>
        <location evidence="1">Cell membrane</location>
        <topology evidence="1">Multi-pass membrane protein</topology>
    </subcellularLocation>
</comment>
<organism evidence="9">
    <name type="scientific">hydrothermal vent metagenome</name>
    <dbReference type="NCBI Taxonomy" id="652676"/>
    <lineage>
        <taxon>unclassified sequences</taxon>
        <taxon>metagenomes</taxon>
        <taxon>ecological metagenomes</taxon>
    </lineage>
</organism>
<evidence type="ECO:0000259" key="8">
    <source>
        <dbReference type="PROSITE" id="PS50850"/>
    </source>
</evidence>
<reference evidence="9" key="1">
    <citation type="submission" date="2018-06" db="EMBL/GenBank/DDBJ databases">
        <authorList>
            <person name="Zhirakovskaya E."/>
        </authorList>
    </citation>
    <scope>NUCLEOTIDE SEQUENCE</scope>
</reference>
<evidence type="ECO:0000256" key="2">
    <source>
        <dbReference type="ARBA" id="ARBA00022448"/>
    </source>
</evidence>
<evidence type="ECO:0000256" key="6">
    <source>
        <dbReference type="ARBA" id="ARBA00023136"/>
    </source>
</evidence>
<dbReference type="PANTHER" id="PTHR43266:SF2">
    <property type="entry name" value="MAJOR FACILITATOR SUPERFAMILY (MFS) PROFILE DOMAIN-CONTAINING PROTEIN"/>
    <property type="match status" value="1"/>
</dbReference>
<feature type="transmembrane region" description="Helical" evidence="7">
    <location>
        <begin position="48"/>
        <end position="73"/>
    </location>
</feature>
<feature type="transmembrane region" description="Helical" evidence="7">
    <location>
        <begin position="259"/>
        <end position="282"/>
    </location>
</feature>
<feature type="transmembrane region" description="Helical" evidence="7">
    <location>
        <begin position="226"/>
        <end position="247"/>
    </location>
</feature>
<feature type="transmembrane region" description="Helical" evidence="7">
    <location>
        <begin position="405"/>
        <end position="421"/>
    </location>
</feature>
<dbReference type="InterPro" id="IPR020846">
    <property type="entry name" value="MFS_dom"/>
</dbReference>
<keyword evidence="3" id="KW-1003">Cell membrane</keyword>
<accession>A0A3B0W372</accession>
<dbReference type="GO" id="GO:0005886">
    <property type="term" value="C:plasma membrane"/>
    <property type="evidence" value="ECO:0007669"/>
    <property type="project" value="UniProtKB-SubCell"/>
</dbReference>
<dbReference type="EC" id="2.3.1.40" evidence="9"/>
<evidence type="ECO:0000256" key="5">
    <source>
        <dbReference type="ARBA" id="ARBA00022989"/>
    </source>
</evidence>
<dbReference type="CDD" id="cd06173">
    <property type="entry name" value="MFS_MefA_like"/>
    <property type="match status" value="1"/>
</dbReference>
<dbReference type="PROSITE" id="PS50850">
    <property type="entry name" value="MFS"/>
    <property type="match status" value="1"/>
</dbReference>
<feature type="domain" description="Major facilitator superfamily (MFS) profile" evidence="8">
    <location>
        <begin position="10"/>
        <end position="425"/>
    </location>
</feature>
<dbReference type="GO" id="GO:0008779">
    <property type="term" value="F:acyl-[acyl-carrier-protein]-phospholipid O-acyltransferase activity"/>
    <property type="evidence" value="ECO:0007669"/>
    <property type="project" value="UniProtKB-EC"/>
</dbReference>